<dbReference type="PROSITE" id="PS51000">
    <property type="entry name" value="HTH_DEOR_2"/>
    <property type="match status" value="1"/>
</dbReference>
<dbReference type="Proteomes" id="UP001501094">
    <property type="component" value="Unassembled WGS sequence"/>
</dbReference>
<dbReference type="SUPFAM" id="SSF46785">
    <property type="entry name" value="Winged helix' DNA-binding domain"/>
    <property type="match status" value="1"/>
</dbReference>
<dbReference type="PROSITE" id="PS00894">
    <property type="entry name" value="HTH_DEOR_1"/>
    <property type="match status" value="1"/>
</dbReference>
<dbReference type="InterPro" id="IPR028082">
    <property type="entry name" value="Peripla_BP_I"/>
</dbReference>
<evidence type="ECO:0000256" key="3">
    <source>
        <dbReference type="ARBA" id="ARBA00023163"/>
    </source>
</evidence>
<keyword evidence="2" id="KW-0238">DNA-binding</keyword>
<dbReference type="InterPro" id="IPR018356">
    <property type="entry name" value="Tscrpt_reg_HTH_DeoR_CS"/>
</dbReference>
<dbReference type="InterPro" id="IPR036388">
    <property type="entry name" value="WH-like_DNA-bd_sf"/>
</dbReference>
<keyword evidence="3" id="KW-0804">Transcription</keyword>
<organism evidence="5 6">
    <name type="scientific">Myceligenerans crystallogenes</name>
    <dbReference type="NCBI Taxonomy" id="316335"/>
    <lineage>
        <taxon>Bacteria</taxon>
        <taxon>Bacillati</taxon>
        <taxon>Actinomycetota</taxon>
        <taxon>Actinomycetes</taxon>
        <taxon>Micrococcales</taxon>
        <taxon>Promicromonosporaceae</taxon>
        <taxon>Myceligenerans</taxon>
    </lineage>
</organism>
<evidence type="ECO:0000313" key="6">
    <source>
        <dbReference type="Proteomes" id="UP001501094"/>
    </source>
</evidence>
<dbReference type="Gene3D" id="1.10.10.10">
    <property type="entry name" value="Winged helix-like DNA-binding domain superfamily/Winged helix DNA-binding domain"/>
    <property type="match status" value="1"/>
</dbReference>
<dbReference type="Pfam" id="PF13377">
    <property type="entry name" value="Peripla_BP_3"/>
    <property type="match status" value="1"/>
</dbReference>
<name>A0ABN2NJ22_9MICO</name>
<gene>
    <name evidence="5" type="ORF">GCM10009751_33370</name>
</gene>
<sequence length="368" mass="39924">MTESPAPFAVARRELILDELRRTGAVRVADLARRFKVTPLTIRRDMGYLADRGLVTRVHGGATLRSRLDTTVPTHHPGDHLQLFRVGMVVPSLNYYWPQVITGARAAAAELNVQIVLRGASYYPEDQRLQISSLAATGSLHGLVVAPETSGADGLALLHWLDTLDVPVVLAERRLPSTLALTRLNSVTTNHVFGGALAGRHLADLGHQVVGIVTSTGSPTSGHLRRGWVRALDDHGLSCHIDLDIERSDLEGPRRQEIVTGILSRCRETGTTALLVHSDPEAVVIQQTALDQGWNVPGDLSIIAYDDEVAENAEPAITALRPPKHEVGQLAIEMMVRRLRTGAAMSAQRTYLLPTLHRRASTGSVTSA</sequence>
<dbReference type="PANTHER" id="PTHR30146">
    <property type="entry name" value="LACI-RELATED TRANSCRIPTIONAL REPRESSOR"/>
    <property type="match status" value="1"/>
</dbReference>
<protein>
    <submittedName>
        <fullName evidence="5">Substrate-binding domain-containing protein</fullName>
    </submittedName>
</protein>
<evidence type="ECO:0000256" key="2">
    <source>
        <dbReference type="ARBA" id="ARBA00023125"/>
    </source>
</evidence>
<dbReference type="Pfam" id="PF08220">
    <property type="entry name" value="HTH_DeoR"/>
    <property type="match status" value="1"/>
</dbReference>
<evidence type="ECO:0000259" key="4">
    <source>
        <dbReference type="PROSITE" id="PS51000"/>
    </source>
</evidence>
<evidence type="ECO:0000256" key="1">
    <source>
        <dbReference type="ARBA" id="ARBA00023015"/>
    </source>
</evidence>
<proteinExistence type="predicted"/>
<dbReference type="Gene3D" id="3.40.50.2300">
    <property type="match status" value="2"/>
</dbReference>
<keyword evidence="1" id="KW-0805">Transcription regulation</keyword>
<keyword evidence="6" id="KW-1185">Reference proteome</keyword>
<dbReference type="EMBL" id="BAAANL010000007">
    <property type="protein sequence ID" value="GAA1871470.1"/>
    <property type="molecule type" value="Genomic_DNA"/>
</dbReference>
<evidence type="ECO:0000313" key="5">
    <source>
        <dbReference type="EMBL" id="GAA1871470.1"/>
    </source>
</evidence>
<feature type="domain" description="HTH deoR-type" evidence="4">
    <location>
        <begin position="9"/>
        <end position="64"/>
    </location>
</feature>
<dbReference type="InterPro" id="IPR046335">
    <property type="entry name" value="LacI/GalR-like_sensor"/>
</dbReference>
<dbReference type="SMART" id="SM00420">
    <property type="entry name" value="HTH_DEOR"/>
    <property type="match status" value="1"/>
</dbReference>
<dbReference type="PRINTS" id="PR00037">
    <property type="entry name" value="HTHLACR"/>
</dbReference>
<dbReference type="InterPro" id="IPR001034">
    <property type="entry name" value="DeoR_HTH"/>
</dbReference>
<accession>A0ABN2NJ22</accession>
<dbReference type="SUPFAM" id="SSF53822">
    <property type="entry name" value="Periplasmic binding protein-like I"/>
    <property type="match status" value="1"/>
</dbReference>
<comment type="caution">
    <text evidence="5">The sequence shown here is derived from an EMBL/GenBank/DDBJ whole genome shotgun (WGS) entry which is preliminary data.</text>
</comment>
<reference evidence="5 6" key="1">
    <citation type="journal article" date="2019" name="Int. J. Syst. Evol. Microbiol.">
        <title>The Global Catalogue of Microorganisms (GCM) 10K type strain sequencing project: providing services to taxonomists for standard genome sequencing and annotation.</title>
        <authorList>
            <consortium name="The Broad Institute Genomics Platform"/>
            <consortium name="The Broad Institute Genome Sequencing Center for Infectious Disease"/>
            <person name="Wu L."/>
            <person name="Ma J."/>
        </authorList>
    </citation>
    <scope>NUCLEOTIDE SEQUENCE [LARGE SCALE GENOMIC DNA]</scope>
    <source>
        <strain evidence="5 6">JCM 14326</strain>
    </source>
</reference>
<dbReference type="PANTHER" id="PTHR30146:SF155">
    <property type="entry name" value="ALANINE RACEMASE"/>
    <property type="match status" value="1"/>
</dbReference>
<dbReference type="RefSeq" id="WP_344105094.1">
    <property type="nucleotide sequence ID" value="NZ_BAAANL010000007.1"/>
</dbReference>
<dbReference type="InterPro" id="IPR036390">
    <property type="entry name" value="WH_DNA-bd_sf"/>
</dbReference>